<dbReference type="Pfam" id="PF12806">
    <property type="entry name" value="Acyl-CoA_dh_C"/>
    <property type="match status" value="1"/>
</dbReference>
<feature type="domain" description="Acyl-CoA oxidase/dehydrogenase middle" evidence="7">
    <location>
        <begin position="162"/>
        <end position="267"/>
    </location>
</feature>
<evidence type="ECO:0000313" key="11">
    <source>
        <dbReference type="Proteomes" id="UP000229227"/>
    </source>
</evidence>
<protein>
    <submittedName>
        <fullName evidence="10">Acyl-CoA dehydrogenase</fullName>
    </submittedName>
</protein>
<evidence type="ECO:0000256" key="3">
    <source>
        <dbReference type="ARBA" id="ARBA00022630"/>
    </source>
</evidence>
<evidence type="ECO:0000259" key="6">
    <source>
        <dbReference type="Pfam" id="PF00441"/>
    </source>
</evidence>
<evidence type="ECO:0000256" key="4">
    <source>
        <dbReference type="ARBA" id="ARBA00022827"/>
    </source>
</evidence>
<comment type="caution">
    <text evidence="10">The sequence shown here is derived from an EMBL/GenBank/DDBJ whole genome shotgun (WGS) entry which is preliminary data.</text>
</comment>
<accession>A0A2M6ZEW2</accession>
<feature type="domain" description="Acyl-CoA dehydrogenase/oxidase N-terminal" evidence="8">
    <location>
        <begin position="77"/>
        <end position="157"/>
    </location>
</feature>
<organism evidence="10 11">
    <name type="scientific">Candidatus Desantisbacteria bacterium CG07_land_8_20_14_0_80_39_15</name>
    <dbReference type="NCBI Taxonomy" id="1974549"/>
    <lineage>
        <taxon>Bacteria</taxon>
        <taxon>Candidatus Desantisiibacteriota</taxon>
    </lineage>
</organism>
<evidence type="ECO:0000259" key="8">
    <source>
        <dbReference type="Pfam" id="PF02771"/>
    </source>
</evidence>
<dbReference type="InterPro" id="IPR046373">
    <property type="entry name" value="Acyl-CoA_Oxase/DH_mid-dom_sf"/>
</dbReference>
<gene>
    <name evidence="10" type="ORF">COS91_07065</name>
</gene>
<evidence type="ECO:0000256" key="1">
    <source>
        <dbReference type="ARBA" id="ARBA00001974"/>
    </source>
</evidence>
<evidence type="ECO:0000259" key="7">
    <source>
        <dbReference type="Pfam" id="PF02770"/>
    </source>
</evidence>
<dbReference type="SUPFAM" id="SSF56645">
    <property type="entry name" value="Acyl-CoA dehydrogenase NM domain-like"/>
    <property type="match status" value="1"/>
</dbReference>
<name>A0A2M6ZEW2_9BACT</name>
<dbReference type="InterPro" id="IPR025878">
    <property type="entry name" value="Acyl-CoA_dh-like_C_dom"/>
</dbReference>
<dbReference type="InterPro" id="IPR052166">
    <property type="entry name" value="Diverse_Acyl-CoA_DH"/>
</dbReference>
<keyword evidence="4 5" id="KW-0274">FAD</keyword>
<dbReference type="Pfam" id="PF02771">
    <property type="entry name" value="Acyl-CoA_dh_N"/>
    <property type="match status" value="1"/>
</dbReference>
<dbReference type="GO" id="GO:0050660">
    <property type="term" value="F:flavin adenine dinucleotide binding"/>
    <property type="evidence" value="ECO:0007669"/>
    <property type="project" value="InterPro"/>
</dbReference>
<dbReference type="PANTHER" id="PTHR42803">
    <property type="entry name" value="ACYL-COA DEHYDROGENASE"/>
    <property type="match status" value="1"/>
</dbReference>
<dbReference type="Pfam" id="PF02770">
    <property type="entry name" value="Acyl-CoA_dh_M"/>
    <property type="match status" value="1"/>
</dbReference>
<dbReference type="PANTHER" id="PTHR42803:SF3">
    <property type="entry name" value="ACYL-COA DEHYDROGENASE-RELATED"/>
    <property type="match status" value="1"/>
</dbReference>
<dbReference type="Gene3D" id="1.20.140.10">
    <property type="entry name" value="Butyryl-CoA Dehydrogenase, subunit A, domain 3"/>
    <property type="match status" value="1"/>
</dbReference>
<dbReference type="Pfam" id="PF00441">
    <property type="entry name" value="Acyl-CoA_dh_1"/>
    <property type="match status" value="1"/>
</dbReference>
<reference evidence="11" key="1">
    <citation type="submission" date="2017-09" db="EMBL/GenBank/DDBJ databases">
        <title>Depth-based differentiation of microbial function through sediment-hosted aquifers and enrichment of novel symbionts in the deep terrestrial subsurface.</title>
        <authorList>
            <person name="Probst A.J."/>
            <person name="Ladd B."/>
            <person name="Jarett J.K."/>
            <person name="Geller-Mcgrath D.E."/>
            <person name="Sieber C.M.K."/>
            <person name="Emerson J.B."/>
            <person name="Anantharaman K."/>
            <person name="Thomas B.C."/>
            <person name="Malmstrom R."/>
            <person name="Stieglmeier M."/>
            <person name="Klingl A."/>
            <person name="Woyke T."/>
            <person name="Ryan C.M."/>
            <person name="Banfield J.F."/>
        </authorList>
    </citation>
    <scope>NUCLEOTIDE SEQUENCE [LARGE SCALE GENOMIC DNA]</scope>
</reference>
<keyword evidence="5" id="KW-0560">Oxidoreductase</keyword>
<dbReference type="EMBL" id="PEWN01000113">
    <property type="protein sequence ID" value="PIU50939.1"/>
    <property type="molecule type" value="Genomic_DNA"/>
</dbReference>
<keyword evidence="3 5" id="KW-0285">Flavoprotein</keyword>
<comment type="similarity">
    <text evidence="2 5">Belongs to the acyl-CoA dehydrogenase family.</text>
</comment>
<evidence type="ECO:0000259" key="9">
    <source>
        <dbReference type="Pfam" id="PF12806"/>
    </source>
</evidence>
<dbReference type="InterPro" id="IPR009075">
    <property type="entry name" value="AcylCo_DH/oxidase_C"/>
</dbReference>
<dbReference type="Gene3D" id="2.40.110.10">
    <property type="entry name" value="Butyryl-CoA Dehydrogenase, subunit A, domain 2"/>
    <property type="match status" value="1"/>
</dbReference>
<dbReference type="InterPro" id="IPR009100">
    <property type="entry name" value="AcylCoA_DH/oxidase_NM_dom_sf"/>
</dbReference>
<evidence type="ECO:0000313" key="10">
    <source>
        <dbReference type="EMBL" id="PIU50939.1"/>
    </source>
</evidence>
<sequence>MQEKFASLRNLKFLLYEMFDVESLTKYPYFKEHSRGIFDMVLDTGMKIGREIMLPYLSEMDKNPPEFKNGKVKVHPAVKLLMKECGKGGWIGAHTDYDLGGQQMPGMVMSAFRFVLSAANYSASVYPFLTSGASHLITSFGSKELIDAYIPKMFSGEWGGTMALTEPQAGSSLTDITTIAVPTDDGYYKIKGQKIFISNPEHDGVENVVNLLLARIKDAPLGIKGMSLFVVPKLRPVKDLGLENNDVLCTSIYHKLGYHGSVLTQLSLGENNDCRGWLVGEPNRGLKYMFQMMNEARIEVGMGAAAIASAAYYASLKYTKERLQGRKITSRDPTQPQIPIIEHADIKRMLLFQKAVVEGSLSLAMQCAQYVDLIRVLNSEEKEKYELLLEILTPVTKSYPSEMGVLSVSQGLQCLGGYGYCDEFPLEQYYRDIRIHPIHEGTTGIQGMDLLGRKVVMKQGKAAMTYIREIMGTIEEGKKIEELAVEVKKLEFAIGKLQDVTQHLTGLAIGGEIELFLADATLYLEFFGIITIAWQWLKQAIVAKKSLSDNPSESDANFYQGKLWTFRYFFNYELPKIEGLAIRLKNTDGLTLKMKSEYFD</sequence>
<dbReference type="Gene3D" id="1.10.540.10">
    <property type="entry name" value="Acyl-CoA dehydrogenase/oxidase, N-terminal domain"/>
    <property type="match status" value="1"/>
</dbReference>
<feature type="domain" description="Acetyl-CoA dehydrogenase-like C-terminal" evidence="9">
    <location>
        <begin position="468"/>
        <end position="594"/>
    </location>
</feature>
<evidence type="ECO:0000256" key="5">
    <source>
        <dbReference type="RuleBase" id="RU362125"/>
    </source>
</evidence>
<comment type="cofactor">
    <cofactor evidence="1 5">
        <name>FAD</name>
        <dbReference type="ChEBI" id="CHEBI:57692"/>
    </cofactor>
</comment>
<evidence type="ECO:0000256" key="2">
    <source>
        <dbReference type="ARBA" id="ARBA00009347"/>
    </source>
</evidence>
<proteinExistence type="inferred from homology"/>
<dbReference type="InterPro" id="IPR006091">
    <property type="entry name" value="Acyl-CoA_Oxase/DH_mid-dom"/>
</dbReference>
<dbReference type="GO" id="GO:0016627">
    <property type="term" value="F:oxidoreductase activity, acting on the CH-CH group of donors"/>
    <property type="evidence" value="ECO:0007669"/>
    <property type="project" value="InterPro"/>
</dbReference>
<feature type="domain" description="Acyl-CoA dehydrogenase/oxidase C-terminal" evidence="6">
    <location>
        <begin position="283"/>
        <end position="449"/>
    </location>
</feature>
<dbReference type="Proteomes" id="UP000229227">
    <property type="component" value="Unassembled WGS sequence"/>
</dbReference>
<dbReference type="AlphaFoldDB" id="A0A2M6ZEW2"/>
<dbReference type="InterPro" id="IPR013786">
    <property type="entry name" value="AcylCoA_DH/ox_N"/>
</dbReference>
<dbReference type="InterPro" id="IPR036250">
    <property type="entry name" value="AcylCo_DH-like_C"/>
</dbReference>
<dbReference type="InterPro" id="IPR037069">
    <property type="entry name" value="AcylCoA_DH/ox_N_sf"/>
</dbReference>
<dbReference type="SUPFAM" id="SSF47203">
    <property type="entry name" value="Acyl-CoA dehydrogenase C-terminal domain-like"/>
    <property type="match status" value="1"/>
</dbReference>